<dbReference type="Proteomes" id="UP000678237">
    <property type="component" value="Unassembled WGS sequence"/>
</dbReference>
<reference evidence="2" key="2">
    <citation type="submission" date="2021-05" db="EMBL/GenBank/DDBJ databases">
        <title>Protein family content uncovers lineage relationships and bacterial pathway maintenance mechanisms in DPANN archaea.</title>
        <authorList>
            <person name="Castelle C.J."/>
            <person name="Meheust R."/>
            <person name="Jaffe A.L."/>
            <person name="Seitz K."/>
            <person name="Gong X."/>
            <person name="Baker B.J."/>
            <person name="Banfield J.F."/>
        </authorList>
    </citation>
    <scope>NUCLEOTIDE SEQUENCE</scope>
    <source>
        <strain evidence="2">RIFCSPLOWO2_01_FULL_58_19</strain>
    </source>
</reference>
<evidence type="ECO:0000256" key="1">
    <source>
        <dbReference type="SAM" id="MobiDB-lite"/>
    </source>
</evidence>
<sequence length="120" mass="14139">MGEGFSSIKSEFIRKAIKGAPFTSRRRAYVEDLMLLEAGILSGSRLGWAGHMHYLDVQERYPRAWKTIYLELDPKGFKEEQDYDQREKQKQAKENAKQKKQEQKERQKQRNEWKKMGGTG</sequence>
<evidence type="ECO:0000313" key="3">
    <source>
        <dbReference type="Proteomes" id="UP000678237"/>
    </source>
</evidence>
<feature type="region of interest" description="Disordered" evidence="1">
    <location>
        <begin position="80"/>
        <end position="120"/>
    </location>
</feature>
<name>A0A8T4L4M4_9ARCH</name>
<proteinExistence type="predicted"/>
<dbReference type="AlphaFoldDB" id="A0A8T4L4M4"/>
<dbReference type="EMBL" id="JAGVWE010000002">
    <property type="protein sequence ID" value="MBS3062278.1"/>
    <property type="molecule type" value="Genomic_DNA"/>
</dbReference>
<organism evidence="2 3">
    <name type="scientific">Candidatus Iainarchaeum sp</name>
    <dbReference type="NCBI Taxonomy" id="3101447"/>
    <lineage>
        <taxon>Archaea</taxon>
        <taxon>Candidatus Iainarchaeota</taxon>
        <taxon>Candidatus Iainarchaeia</taxon>
        <taxon>Candidatus Iainarchaeales</taxon>
        <taxon>Candidatus Iainarchaeaceae</taxon>
        <taxon>Candidatus Iainarchaeum</taxon>
    </lineage>
</organism>
<evidence type="ECO:0000313" key="2">
    <source>
        <dbReference type="EMBL" id="MBS3062278.1"/>
    </source>
</evidence>
<reference evidence="2" key="1">
    <citation type="submission" date="2021-03" db="EMBL/GenBank/DDBJ databases">
        <authorList>
            <person name="Jaffe A."/>
        </authorList>
    </citation>
    <scope>NUCLEOTIDE SEQUENCE</scope>
    <source>
        <strain evidence="2">RIFCSPLOWO2_01_FULL_58_19</strain>
    </source>
</reference>
<gene>
    <name evidence="2" type="ORF">J4203_00250</name>
</gene>
<accession>A0A8T4L4M4</accession>
<comment type="caution">
    <text evidence="2">The sequence shown here is derived from an EMBL/GenBank/DDBJ whole genome shotgun (WGS) entry which is preliminary data.</text>
</comment>
<protein>
    <submittedName>
        <fullName evidence="2">Uncharacterized protein</fullName>
    </submittedName>
</protein>